<dbReference type="EMBL" id="CP110422">
    <property type="protein sequence ID" value="WAQ82597.1"/>
    <property type="molecule type" value="Genomic_DNA"/>
</dbReference>
<reference evidence="2" key="1">
    <citation type="submission" date="2022-10" db="EMBL/GenBank/DDBJ databases">
        <title>Puccinia triticina Genome sequencing and assembly.</title>
        <authorList>
            <person name="Li C."/>
        </authorList>
    </citation>
    <scope>NUCLEOTIDE SEQUENCE</scope>
    <source>
        <strain evidence="2">Pt15</strain>
    </source>
</reference>
<evidence type="ECO:0000313" key="2">
    <source>
        <dbReference type="EMBL" id="WAQ82597.1"/>
    </source>
</evidence>
<dbReference type="GeneID" id="77807879"/>
<evidence type="ECO:0000256" key="1">
    <source>
        <dbReference type="SAM" id="MobiDB-lite"/>
    </source>
</evidence>
<dbReference type="PANTHER" id="PTHR31531">
    <property type="entry name" value="E3 UBIQUITIN-PROTEIN LIGASE E3D FAMILY MEMBER"/>
    <property type="match status" value="1"/>
</dbReference>
<dbReference type="RefSeq" id="XP_053018152.1">
    <property type="nucleotide sequence ID" value="XM_053166984.1"/>
</dbReference>
<accession>A0ABY7CDR1</accession>
<dbReference type="Proteomes" id="UP001164743">
    <property type="component" value="Chromosome 2A"/>
</dbReference>
<name>A0ABY7CDR1_9BASI</name>
<organism evidence="2 3">
    <name type="scientific">Puccinia triticina</name>
    <dbReference type="NCBI Taxonomy" id="208348"/>
    <lineage>
        <taxon>Eukaryota</taxon>
        <taxon>Fungi</taxon>
        <taxon>Dikarya</taxon>
        <taxon>Basidiomycota</taxon>
        <taxon>Pucciniomycotina</taxon>
        <taxon>Pucciniomycetes</taxon>
        <taxon>Pucciniales</taxon>
        <taxon>Pucciniaceae</taxon>
        <taxon>Puccinia</taxon>
    </lineage>
</organism>
<sequence>MAAPIKPGWVWVSPGPPPGTRPSTSCRAREEKVCRLTTHRLRQQEHDRVAPSSAEPHWEWALEEQTRIGRVRIWLWRESPPADEDLQGLGDPQVRGMETGDGVAVEIGDERVEIYVGAQLDISQHTVEVKTRTKIEIGLKTFPPGDAKREDRFEKTSARFGLARLKNDGVGRLCCGRCRNELVDGLDGADVRWYALPSEDWAEFVEYWVCHEDMKVKAGDSVGCGAGNGLRKPRPREGFLGDWFLLLDLDWVENIASQGSKSIGWRRQAPQKAAHQPTRKHFVECNRCGFTLGEVEEDVTRHEPPASADKILENPEGGPSGPNRRWIRFYKRAISSSTHWHAQDDEADGRGFEISLIEDEVSKLVESNGFYKVAVKNMGDSRSIGLWIFCPSVLIRCRRRPAGGDARQPLSRAKLMYVVFEGDGSPADLATMERFETGARNSLGSERRIGEICVPADHFELLLAKLSLGSIYRIGQPIAPFSPPGPVPVSQPLDDRVSGADDDEDLFQGIYRVAYL</sequence>
<dbReference type="InterPro" id="IPR019193">
    <property type="entry name" value="UBQ-conj_enz_E2-bd_prot"/>
</dbReference>
<dbReference type="Pfam" id="PF09814">
    <property type="entry name" value="HECT_2"/>
    <property type="match status" value="1"/>
</dbReference>
<evidence type="ECO:0008006" key="4">
    <source>
        <dbReference type="Google" id="ProtNLM"/>
    </source>
</evidence>
<protein>
    <recommendedName>
        <fullName evidence="4">HECT domain-containing protein</fullName>
    </recommendedName>
</protein>
<proteinExistence type="predicted"/>
<feature type="region of interest" description="Disordered" evidence="1">
    <location>
        <begin position="1"/>
        <end position="27"/>
    </location>
</feature>
<evidence type="ECO:0000313" key="3">
    <source>
        <dbReference type="Proteomes" id="UP001164743"/>
    </source>
</evidence>
<gene>
    <name evidence="2" type="ORF">PtA15_2A914</name>
</gene>
<dbReference type="PANTHER" id="PTHR31531:SF2">
    <property type="entry name" value="E3 UBIQUITIN-PROTEIN LIGASE E3D"/>
    <property type="match status" value="1"/>
</dbReference>
<keyword evidence="3" id="KW-1185">Reference proteome</keyword>
<feature type="region of interest" description="Disordered" evidence="1">
    <location>
        <begin position="299"/>
        <end position="322"/>
    </location>
</feature>